<reference evidence="7 8" key="1">
    <citation type="submission" date="2016-01" db="EMBL/GenBank/DDBJ databases">
        <title>Genome sequence of Thermus parvatiensis, a thermophile isolated from a hot water spring.</title>
        <authorList>
            <person name="Tripathi C."/>
            <person name="Lal R."/>
        </authorList>
    </citation>
    <scope>NUCLEOTIDE SEQUENCE [LARGE SCALE GENOMIC DNA]</scope>
    <source>
        <strain evidence="7 8">RL</strain>
    </source>
</reference>
<name>A0A0X8D8X1_9DEIN</name>
<dbReference type="PANTHER" id="PTHR33217">
    <property type="entry name" value="TRANSPOSASE FOR INSERTION SEQUENCE ELEMENT IS1081"/>
    <property type="match status" value="1"/>
</dbReference>
<keyword evidence="5 6" id="KW-0233">DNA recombination</keyword>
<evidence type="ECO:0000256" key="6">
    <source>
        <dbReference type="RuleBase" id="RU365089"/>
    </source>
</evidence>
<gene>
    <name evidence="7" type="ORF">AV541_04485</name>
</gene>
<dbReference type="GO" id="GO:0004803">
    <property type="term" value="F:transposase activity"/>
    <property type="evidence" value="ECO:0007669"/>
    <property type="project" value="UniProtKB-UniRule"/>
</dbReference>
<evidence type="ECO:0000256" key="3">
    <source>
        <dbReference type="ARBA" id="ARBA00022578"/>
    </source>
</evidence>
<keyword evidence="3 6" id="KW-0815">Transposition</keyword>
<dbReference type="PANTHER" id="PTHR33217:SF8">
    <property type="entry name" value="MUTATOR FAMILY TRANSPOSASE"/>
    <property type="match status" value="1"/>
</dbReference>
<dbReference type="GO" id="GO:0003677">
    <property type="term" value="F:DNA binding"/>
    <property type="evidence" value="ECO:0007669"/>
    <property type="project" value="UniProtKB-UniRule"/>
</dbReference>
<sequence>MFNRGAHLSTRRCPVDQDTLRILLREAVRETVAEVLQTVLELDRTAFLQVHGGRRNGYYPRKLETTFGQVDLKVPRDRESRYYPAFLKPYARRLVDVGEVAVALYAAGVSQRKAAEILSLLLGHRYSHETLSALTDEVLEAAGAFRTRPLPEEMAFVYLDGLSLKVFREGEGIVRESVYVALGIAPDGERRVLGFWLLPTESALGWEGVLGELWQRGLRRVLLFITDGLPGLPAASPSGEHRKAIRRVYPQAEWQRCVVHGVRWSLSQVRARDRGLLAEDLRRVYGAESREEALGALEEVKAAWGSRYPGVVGLWVEESGAFLRFYGYPKVLWPYLRSTNLMERFIRELRRGTKVRDHKFPKEEAVYKLLYLESERQAASRSEHLAGRWAERKLKGFSEVKEVLEKMLQERYAPRTQTLTHNS</sequence>
<dbReference type="NCBIfam" id="NF033543">
    <property type="entry name" value="transpos_IS256"/>
    <property type="match status" value="1"/>
</dbReference>
<evidence type="ECO:0000256" key="5">
    <source>
        <dbReference type="ARBA" id="ARBA00023172"/>
    </source>
</evidence>
<dbReference type="EMBL" id="CP014141">
    <property type="protein sequence ID" value="AMA75453.1"/>
    <property type="molecule type" value="Genomic_DNA"/>
</dbReference>
<dbReference type="RefSeq" id="WP_060384337.1">
    <property type="nucleotide sequence ID" value="NZ_CP014141.1"/>
</dbReference>
<evidence type="ECO:0000256" key="2">
    <source>
        <dbReference type="ARBA" id="ARBA00010961"/>
    </source>
</evidence>
<keyword evidence="6" id="KW-0814">Transposable element</keyword>
<dbReference type="InterPro" id="IPR001207">
    <property type="entry name" value="Transposase_mutator"/>
</dbReference>
<comment type="function">
    <text evidence="1 6">Required for the transposition of the insertion element.</text>
</comment>
<evidence type="ECO:0000313" key="7">
    <source>
        <dbReference type="EMBL" id="AMA75453.1"/>
    </source>
</evidence>
<keyword evidence="4 6" id="KW-0238">DNA-binding</keyword>
<protein>
    <recommendedName>
        <fullName evidence="6">Mutator family transposase</fullName>
    </recommendedName>
</protein>
<evidence type="ECO:0000256" key="4">
    <source>
        <dbReference type="ARBA" id="ARBA00023125"/>
    </source>
</evidence>
<accession>A0A0X8D8X1</accession>
<dbReference type="Proteomes" id="UP000061630">
    <property type="component" value="Chromosome"/>
</dbReference>
<evidence type="ECO:0000313" key="8">
    <source>
        <dbReference type="Proteomes" id="UP000061630"/>
    </source>
</evidence>
<proteinExistence type="inferred from homology"/>
<dbReference type="Pfam" id="PF00872">
    <property type="entry name" value="Transposase_mut"/>
    <property type="match status" value="1"/>
</dbReference>
<dbReference type="GO" id="GO:0006313">
    <property type="term" value="P:DNA transposition"/>
    <property type="evidence" value="ECO:0007669"/>
    <property type="project" value="UniProtKB-UniRule"/>
</dbReference>
<dbReference type="AlphaFoldDB" id="A0A0X8D8X1"/>
<organism evidence="7 8">
    <name type="scientific">Thermus parvatiensis</name>
    <dbReference type="NCBI Taxonomy" id="456163"/>
    <lineage>
        <taxon>Bacteria</taxon>
        <taxon>Thermotogati</taxon>
        <taxon>Deinococcota</taxon>
        <taxon>Deinococci</taxon>
        <taxon>Thermales</taxon>
        <taxon>Thermaceae</taxon>
        <taxon>Thermus</taxon>
    </lineage>
</organism>
<dbReference type="KEGG" id="tpar:AV541_04485"/>
<comment type="similarity">
    <text evidence="2 6">Belongs to the transposase mutator family.</text>
</comment>
<evidence type="ECO:0000256" key="1">
    <source>
        <dbReference type="ARBA" id="ARBA00002190"/>
    </source>
</evidence>